<dbReference type="InterPro" id="IPR013736">
    <property type="entry name" value="Xaa-Pro_dipept_C"/>
</dbReference>
<dbReference type="InterPro" id="IPR000383">
    <property type="entry name" value="Xaa-Pro-like_dom"/>
</dbReference>
<name>A0A2T0TM44_9PSEU</name>
<gene>
    <name evidence="4" type="ORF">CLV43_1011071</name>
</gene>
<dbReference type="Gene3D" id="2.60.120.260">
    <property type="entry name" value="Galactose-binding domain-like"/>
    <property type="match status" value="1"/>
</dbReference>
<dbReference type="SMART" id="SM00939">
    <property type="entry name" value="PepX_C"/>
    <property type="match status" value="1"/>
</dbReference>
<dbReference type="Gene3D" id="3.40.50.1820">
    <property type="entry name" value="alpha/beta hydrolase"/>
    <property type="match status" value="2"/>
</dbReference>
<evidence type="ECO:0000313" key="5">
    <source>
        <dbReference type="Proteomes" id="UP000239494"/>
    </source>
</evidence>
<evidence type="ECO:0000259" key="3">
    <source>
        <dbReference type="SMART" id="SM00939"/>
    </source>
</evidence>
<evidence type="ECO:0000256" key="1">
    <source>
        <dbReference type="ARBA" id="ARBA00008645"/>
    </source>
</evidence>
<keyword evidence="2 4" id="KW-0378">Hydrolase</keyword>
<dbReference type="PANTHER" id="PTHR22946">
    <property type="entry name" value="DIENELACTONE HYDROLASE DOMAIN-CONTAINING PROTEIN-RELATED"/>
    <property type="match status" value="1"/>
</dbReference>
<dbReference type="InterPro" id="IPR050261">
    <property type="entry name" value="FrsA_esterase"/>
</dbReference>
<dbReference type="PANTHER" id="PTHR22946:SF9">
    <property type="entry name" value="POLYKETIDE TRANSFERASE AF380"/>
    <property type="match status" value="1"/>
</dbReference>
<accession>A0A2T0TM44</accession>
<keyword evidence="5" id="KW-1185">Reference proteome</keyword>
<organism evidence="4 5">
    <name type="scientific">Umezawaea tangerina</name>
    <dbReference type="NCBI Taxonomy" id="84725"/>
    <lineage>
        <taxon>Bacteria</taxon>
        <taxon>Bacillati</taxon>
        <taxon>Actinomycetota</taxon>
        <taxon>Actinomycetes</taxon>
        <taxon>Pseudonocardiales</taxon>
        <taxon>Pseudonocardiaceae</taxon>
        <taxon>Umezawaea</taxon>
    </lineage>
</organism>
<dbReference type="OrthoDB" id="3276960at2"/>
<dbReference type="GO" id="GO:0008239">
    <property type="term" value="F:dipeptidyl-peptidase activity"/>
    <property type="evidence" value="ECO:0007669"/>
    <property type="project" value="InterPro"/>
</dbReference>
<dbReference type="Proteomes" id="UP000239494">
    <property type="component" value="Unassembled WGS sequence"/>
</dbReference>
<sequence length="534" mass="56128">MIQVTVHREDLVRRSLVLFLTTLLAVGLLTPVAQAAGFSTSYRTIPGQGGTPIRAFVVEPTGRGSGPFPLLVLPSSWGVNNIEYVGAAAKFAYESGYVVVSYTSRGFYDSGGEIDVSGPDTVADVSRVIDWAIGNARGDAARIGVAGISYGAGQALLAAAADPRIKAVAALSTWTDLARSLYPNETVNSQAVEVLLAAGNLVGRPGPVLRQAEDAYRDGRFQEVVPISESRSAANKIAAINANRTAVMIGNAWNDGIFAPGQVTDLFAKLTGPKRLMLSPGDHATAELFGAAGLPNEIWDSAGRWFDKHVRGVDNGIDRENPVNLKPNNGGGWRTFPSWAAASAAQDTLYLAGPSWGTGAMGTTAATGWQNRIAAGWPTVADSGTILLSGALQGFFGIPTGVSMPLVDRNAAAVWWGPTYTRTTAVSGAPKLHVTVTPSAPTTTLYAYLYDVGSVGLGSLVTHKPFTLRDVSPGVARTLDFELEPVLWDVPAGHQLVLVVDTVDPRYLSESALGQSATFSSPAADPSWLRVPRG</sequence>
<reference evidence="4 5" key="1">
    <citation type="submission" date="2018-03" db="EMBL/GenBank/DDBJ databases">
        <title>Genomic Encyclopedia of Archaeal and Bacterial Type Strains, Phase II (KMG-II): from individual species to whole genera.</title>
        <authorList>
            <person name="Goeker M."/>
        </authorList>
    </citation>
    <scope>NUCLEOTIDE SEQUENCE [LARGE SCALE GENOMIC DNA]</scope>
    <source>
        <strain evidence="4 5">DSM 44720</strain>
    </source>
</reference>
<feature type="domain" description="Xaa-Pro dipeptidyl-peptidase C-terminal" evidence="3">
    <location>
        <begin position="303"/>
        <end position="529"/>
    </location>
</feature>
<comment type="caution">
    <text evidence="4">The sequence shown here is derived from an EMBL/GenBank/DDBJ whole genome shotgun (WGS) entry which is preliminary data.</text>
</comment>
<dbReference type="Pfam" id="PF08530">
    <property type="entry name" value="PepX_C"/>
    <property type="match status" value="1"/>
</dbReference>
<evidence type="ECO:0000313" key="4">
    <source>
        <dbReference type="EMBL" id="PRY46790.1"/>
    </source>
</evidence>
<protein>
    <submittedName>
        <fullName evidence="4">Putative CocE/NonD family hydrolase</fullName>
    </submittedName>
</protein>
<evidence type="ECO:0000256" key="2">
    <source>
        <dbReference type="ARBA" id="ARBA00022801"/>
    </source>
</evidence>
<dbReference type="Pfam" id="PF02129">
    <property type="entry name" value="Peptidase_S15"/>
    <property type="match status" value="1"/>
</dbReference>
<dbReference type="AlphaFoldDB" id="A0A2T0TM44"/>
<dbReference type="SUPFAM" id="SSF53474">
    <property type="entry name" value="alpha/beta-Hydrolases"/>
    <property type="match status" value="1"/>
</dbReference>
<dbReference type="InterPro" id="IPR008979">
    <property type="entry name" value="Galactose-bd-like_sf"/>
</dbReference>
<dbReference type="SUPFAM" id="SSF49785">
    <property type="entry name" value="Galactose-binding domain-like"/>
    <property type="match status" value="1"/>
</dbReference>
<dbReference type="InterPro" id="IPR029058">
    <property type="entry name" value="AB_hydrolase_fold"/>
</dbReference>
<proteinExistence type="inferred from homology"/>
<dbReference type="GO" id="GO:0052689">
    <property type="term" value="F:carboxylic ester hydrolase activity"/>
    <property type="evidence" value="ECO:0007669"/>
    <property type="project" value="UniProtKB-ARBA"/>
</dbReference>
<comment type="similarity">
    <text evidence="1">Belongs to the AB hydrolase superfamily.</text>
</comment>
<dbReference type="EMBL" id="PVTF01000001">
    <property type="protein sequence ID" value="PRY46790.1"/>
    <property type="molecule type" value="Genomic_DNA"/>
</dbReference>